<name>A0ACC2WPI6_9TREE</name>
<accession>A0ACC2WPI6</accession>
<evidence type="ECO:0000313" key="2">
    <source>
        <dbReference type="Proteomes" id="UP001243375"/>
    </source>
</evidence>
<gene>
    <name evidence="1" type="ORF">QFC22_006165</name>
</gene>
<protein>
    <submittedName>
        <fullName evidence="1">Uncharacterized protein</fullName>
    </submittedName>
</protein>
<organism evidence="1 2">
    <name type="scientific">Naganishia vaughanmartiniae</name>
    <dbReference type="NCBI Taxonomy" id="1424756"/>
    <lineage>
        <taxon>Eukaryota</taxon>
        <taxon>Fungi</taxon>
        <taxon>Dikarya</taxon>
        <taxon>Basidiomycota</taxon>
        <taxon>Agaricomycotina</taxon>
        <taxon>Tremellomycetes</taxon>
        <taxon>Filobasidiales</taxon>
        <taxon>Filobasidiaceae</taxon>
        <taxon>Naganishia</taxon>
    </lineage>
</organism>
<evidence type="ECO:0000313" key="1">
    <source>
        <dbReference type="EMBL" id="KAJ9113069.1"/>
    </source>
</evidence>
<dbReference type="Proteomes" id="UP001243375">
    <property type="component" value="Unassembled WGS sequence"/>
</dbReference>
<dbReference type="EMBL" id="JASBWU010000023">
    <property type="protein sequence ID" value="KAJ9113069.1"/>
    <property type="molecule type" value="Genomic_DNA"/>
</dbReference>
<comment type="caution">
    <text evidence="1">The sequence shown here is derived from an EMBL/GenBank/DDBJ whole genome shotgun (WGS) entry which is preliminary data.</text>
</comment>
<sequence length="679" mass="74286">MPKTSSNSKADKKAEKRRLKRQLAQFSSSESEEEEPNSATEDGNDDEPDDDDDDDSSSSSSSSDSSPPPLKKKQRVVKQEIPRIDYKTVTVGSAAIERMTGREQPAHLGSRKLSVMRGVVRELGKRIRFGTKNHSTIYYILATVLLRDDQRLFSAGVIGGAEANWMKSRKHGGELIMKERMSKQQLVVTLRERFTNADNTVPLFGGPRGNFVFAKYDARTPLLSVETLHIRDVKTAADIQEFFAGCGYCFVFDDDWDDAERKSKLVRAEEAWLAELKAVGESAKAKLQKEKEKTETGKKRKRGGKVSMVSDTDSPSEDPKAIDCPSCDATLLMDQFHDHLRQVHGMGSDSDDIDKSPEITFVKESFSARSSKVAVHPSSGKVSRKSQVKVKREMKRESDPEPTVHEYDERQDFCSRLSILIKANGAAFAYFKESLARFSSNETDPVDAFGQFGAGPSDSGLNYSAGSFEDQYLFSNSARLPAPPVSALDPALASLNDYSHLMSDRYLMNEAIVGVQPATDSGSQHQEYRCHHHSQPQTVQTTDVLVDNSKQGGVRMENPSRDRSSAAGFSASPVAAPGIERDSGGEGSPSDGESKPVASEMVRERVMPSAVLAFSDTIAGSVKRQRTAPEYAPVSTAEKPARQTKSRVSATAPAGSGTPAKGRAVRLAARPRGKGKKVD</sequence>
<keyword evidence="2" id="KW-1185">Reference proteome</keyword>
<reference evidence="1" key="1">
    <citation type="submission" date="2023-04" db="EMBL/GenBank/DDBJ databases">
        <title>Draft Genome sequencing of Naganishia species isolated from polar environments using Oxford Nanopore Technology.</title>
        <authorList>
            <person name="Leo P."/>
            <person name="Venkateswaran K."/>
        </authorList>
    </citation>
    <scope>NUCLEOTIDE SEQUENCE</scope>
    <source>
        <strain evidence="1">MNA-CCFEE 5425</strain>
    </source>
</reference>
<proteinExistence type="predicted"/>